<dbReference type="RefSeq" id="XP_002431684.1">
    <property type="nucleotide sequence ID" value="XM_002431639.1"/>
</dbReference>
<dbReference type="HOGENOM" id="CLU_1082815_0_0_1"/>
<evidence type="ECO:0000256" key="1">
    <source>
        <dbReference type="SAM" id="MobiDB-lite"/>
    </source>
</evidence>
<organism>
    <name type="scientific">Pediculus humanus subsp. corporis</name>
    <name type="common">Body louse</name>
    <dbReference type="NCBI Taxonomy" id="121224"/>
    <lineage>
        <taxon>Eukaryota</taxon>
        <taxon>Metazoa</taxon>
        <taxon>Ecdysozoa</taxon>
        <taxon>Arthropoda</taxon>
        <taxon>Hexapoda</taxon>
        <taxon>Insecta</taxon>
        <taxon>Pterygota</taxon>
        <taxon>Neoptera</taxon>
        <taxon>Paraneoptera</taxon>
        <taxon>Psocodea</taxon>
        <taxon>Troctomorpha</taxon>
        <taxon>Phthiraptera</taxon>
        <taxon>Anoplura</taxon>
        <taxon>Pediculidae</taxon>
        <taxon>Pediculus</taxon>
    </lineage>
</organism>
<dbReference type="AlphaFoldDB" id="E0VZZ0"/>
<dbReference type="InParanoid" id="E0VZZ0"/>
<evidence type="ECO:0000313" key="2">
    <source>
        <dbReference type="EMBL" id="EEB18946.1"/>
    </source>
</evidence>
<dbReference type="EnsemblMetazoa" id="PHUM540590-RA">
    <property type="protein sequence ID" value="PHUM540590-PA"/>
    <property type="gene ID" value="PHUM540590"/>
</dbReference>
<feature type="region of interest" description="Disordered" evidence="1">
    <location>
        <begin position="108"/>
        <end position="230"/>
    </location>
</feature>
<dbReference type="EMBL" id="AAZO01006566">
    <property type="status" value="NOT_ANNOTATED_CDS"/>
    <property type="molecule type" value="Genomic_DNA"/>
</dbReference>
<proteinExistence type="predicted"/>
<dbReference type="EMBL" id="DS235854">
    <property type="protein sequence ID" value="EEB18946.1"/>
    <property type="molecule type" value="Genomic_DNA"/>
</dbReference>
<evidence type="ECO:0000313" key="4">
    <source>
        <dbReference type="Proteomes" id="UP000009046"/>
    </source>
</evidence>
<name>E0VZZ0_PEDHC</name>
<feature type="compositionally biased region" description="Low complexity" evidence="1">
    <location>
        <begin position="152"/>
        <end position="164"/>
    </location>
</feature>
<feature type="region of interest" description="Disordered" evidence="1">
    <location>
        <begin position="56"/>
        <end position="87"/>
    </location>
</feature>
<dbReference type="OrthoDB" id="6623467at2759"/>
<dbReference type="OMA" id="RHAKENC"/>
<sequence length="283" mass="31142">MTAADSSAAVRRLDALFSKVQVDDVKPKVSLGKRNSGLFEKVIIEQRIDEKCDIHGRDSKKNSYGPRRGSVGSVLHAGKKNTGMGTRRESTPALHILHNYHHASPLVRKDSGGLGLPPAKSPDSLVHPSSFPSSLRQSTKSLSTSNLRRDSNGSSSGSTLNLRGNLRRDSKGSTLNLRGNGSARKDSGGLKKNGSTRKESLSRKFSTDSLESRRNSWDPTRRDSSLSSPSGMHDSIFSNLFNGKVWTCLVMHFRDDLVMFLYACEHGVVRKRYSNNFKSLQAR</sequence>
<protein>
    <submittedName>
        <fullName evidence="2 3">Uncharacterized protein</fullName>
    </submittedName>
</protein>
<accession>E0VZZ0</accession>
<gene>
    <name evidence="3" type="primary">8235638</name>
    <name evidence="2" type="ORF">Phum_PHUM540590</name>
</gene>
<dbReference type="KEGG" id="phu:Phum_PHUM540590"/>
<dbReference type="GeneID" id="8235638"/>
<dbReference type="VEuPathDB" id="VectorBase:PHUM540590"/>
<reference evidence="2" key="2">
    <citation type="submission" date="2007-04" db="EMBL/GenBank/DDBJ databases">
        <title>The genome of the human body louse.</title>
        <authorList>
            <consortium name="The Human Body Louse Genome Consortium"/>
            <person name="Kirkness E."/>
            <person name="Walenz B."/>
            <person name="Hass B."/>
            <person name="Bruggner R."/>
            <person name="Strausberg R."/>
        </authorList>
    </citation>
    <scope>NUCLEOTIDE SEQUENCE</scope>
    <source>
        <strain evidence="2">USDA</strain>
    </source>
</reference>
<reference evidence="3" key="3">
    <citation type="submission" date="2020-05" db="UniProtKB">
        <authorList>
            <consortium name="EnsemblMetazoa"/>
        </authorList>
    </citation>
    <scope>IDENTIFICATION</scope>
    <source>
        <strain evidence="3">USDA</strain>
    </source>
</reference>
<feature type="compositionally biased region" description="Basic and acidic residues" evidence="1">
    <location>
        <begin position="196"/>
        <end position="224"/>
    </location>
</feature>
<dbReference type="eggNOG" id="ENOG502SC6Z">
    <property type="taxonomic scope" value="Eukaryota"/>
</dbReference>
<dbReference type="CTD" id="8235638"/>
<reference evidence="2" key="1">
    <citation type="submission" date="2007-04" db="EMBL/GenBank/DDBJ databases">
        <title>Annotation of Pediculus humanus corporis strain USDA.</title>
        <authorList>
            <person name="Kirkness E."/>
            <person name="Hannick L."/>
            <person name="Hass B."/>
            <person name="Bruggner R."/>
            <person name="Lawson D."/>
            <person name="Bidwell S."/>
            <person name="Joardar V."/>
            <person name="Caler E."/>
            <person name="Walenz B."/>
            <person name="Inman J."/>
            <person name="Schobel S."/>
            <person name="Galinsky K."/>
            <person name="Amedeo P."/>
            <person name="Strausberg R."/>
        </authorList>
    </citation>
    <scope>NUCLEOTIDE SEQUENCE</scope>
    <source>
        <strain evidence="2">USDA</strain>
    </source>
</reference>
<evidence type="ECO:0000313" key="3">
    <source>
        <dbReference type="EnsemblMetazoa" id="PHUM540590-PA"/>
    </source>
</evidence>
<keyword evidence="4" id="KW-1185">Reference proteome</keyword>
<feature type="compositionally biased region" description="Polar residues" evidence="1">
    <location>
        <begin position="130"/>
        <end position="144"/>
    </location>
</feature>
<dbReference type="Proteomes" id="UP000009046">
    <property type="component" value="Unassembled WGS sequence"/>
</dbReference>